<dbReference type="Pfam" id="PF01547">
    <property type="entry name" value="SBP_bac_1"/>
    <property type="match status" value="1"/>
</dbReference>
<dbReference type="SUPFAM" id="SSF53850">
    <property type="entry name" value="Periplasmic binding protein-like II"/>
    <property type="match status" value="1"/>
</dbReference>
<evidence type="ECO:0000313" key="4">
    <source>
        <dbReference type="EMBL" id="TXD98271.1"/>
    </source>
</evidence>
<dbReference type="InterPro" id="IPR026045">
    <property type="entry name" value="Ferric-bd"/>
</dbReference>
<organism evidence="4 5">
    <name type="scientific">Psychrobacter frigidicola</name>
    <dbReference type="NCBI Taxonomy" id="45611"/>
    <lineage>
        <taxon>Bacteria</taxon>
        <taxon>Pseudomonadati</taxon>
        <taxon>Pseudomonadota</taxon>
        <taxon>Gammaproteobacteria</taxon>
        <taxon>Moraxellales</taxon>
        <taxon>Moraxellaceae</taxon>
        <taxon>Psychrobacter</taxon>
    </lineage>
</organism>
<evidence type="ECO:0000256" key="1">
    <source>
        <dbReference type="ARBA" id="ARBA00008520"/>
    </source>
</evidence>
<name>A0A5C7A4C1_9GAMM</name>
<dbReference type="Proteomes" id="UP000321903">
    <property type="component" value="Unassembled WGS sequence"/>
</dbReference>
<dbReference type="Gene3D" id="3.40.190.10">
    <property type="entry name" value="Periplasmic binding protein-like II"/>
    <property type="match status" value="2"/>
</dbReference>
<dbReference type="GO" id="GO:0030288">
    <property type="term" value="C:outer membrane-bounded periplasmic space"/>
    <property type="evidence" value="ECO:0007669"/>
    <property type="project" value="TreeGrafter"/>
</dbReference>
<keyword evidence="2" id="KW-0732">Signal</keyword>
<feature type="binding site" evidence="3">
    <location>
        <position position="269"/>
    </location>
    <ligand>
        <name>Fe cation</name>
        <dbReference type="ChEBI" id="CHEBI:24875"/>
    </ligand>
</feature>
<dbReference type="InterPro" id="IPR006059">
    <property type="entry name" value="SBP"/>
</dbReference>
<keyword evidence="5" id="KW-1185">Reference proteome</keyword>
<proteinExistence type="inferred from homology"/>
<dbReference type="PANTHER" id="PTHR30006">
    <property type="entry name" value="THIAMINE-BINDING PERIPLASMIC PROTEIN-RELATED"/>
    <property type="match status" value="1"/>
</dbReference>
<evidence type="ECO:0000256" key="2">
    <source>
        <dbReference type="ARBA" id="ARBA00022729"/>
    </source>
</evidence>
<dbReference type="PIRSF" id="PIRSF002825">
    <property type="entry name" value="CfbpA"/>
    <property type="match status" value="1"/>
</dbReference>
<evidence type="ECO:0000256" key="3">
    <source>
        <dbReference type="PIRSR" id="PIRSR002825-1"/>
    </source>
</evidence>
<keyword evidence="3" id="KW-0479">Metal-binding</keyword>
<comment type="similarity">
    <text evidence="1">Belongs to the bacterial solute-binding protein 1 family.</text>
</comment>
<dbReference type="PANTHER" id="PTHR30006:SF15">
    <property type="entry name" value="IRON-UTILIZATION PERIPLASMIC PROTEIN"/>
    <property type="match status" value="1"/>
</dbReference>
<dbReference type="OrthoDB" id="9769567at2"/>
<reference evidence="4 5" key="1">
    <citation type="submission" date="2019-08" db="EMBL/GenBank/DDBJ databases">
        <title>Genome sequence of Psychrobacter frigidicola ACAM304 (type strain).</title>
        <authorList>
            <person name="Bowman J.P."/>
        </authorList>
    </citation>
    <scope>NUCLEOTIDE SEQUENCE [LARGE SCALE GENOMIC DNA]</scope>
    <source>
        <strain evidence="4 5">ACAM 304</strain>
    </source>
</reference>
<dbReference type="RefSeq" id="WP_147222572.1">
    <property type="nucleotide sequence ID" value="NZ_CAJGYY010000001.1"/>
</dbReference>
<accession>A0A5C7A4C1</accession>
<protein>
    <submittedName>
        <fullName evidence="4">Extracellular solute-binding protein</fullName>
    </submittedName>
</protein>
<comment type="caution">
    <text evidence="4">The sequence shown here is derived from an EMBL/GenBank/DDBJ whole genome shotgun (WGS) entry which is preliminary data.</text>
</comment>
<gene>
    <name evidence="4" type="ORF">ES754_04890</name>
</gene>
<dbReference type="EMBL" id="VORZ01000001">
    <property type="protein sequence ID" value="TXD98271.1"/>
    <property type="molecule type" value="Genomic_DNA"/>
</dbReference>
<sequence length="382" mass="41274">MPLNAVTALPSFTRPVKATLSVAVFSLMLGLVGCNKAETPEQGADTDAPVETTAPVAGQDAATNSTATANSDQVVTIYSSRNEQLIKPLLDQYTEETGVKIELVTDKTGPLMARLDAEGKNTPADMLLTVDAGNLWQAAEQGLLQPVSSPILEANVPAKYRDPKGLWTGLSLRARTIFYDPSKVDAAQLSTYADLADPKWKGKLCLRSSKAVYNQSLVASMMENLGVEKTEQVIRGWVDNLATDVFSDDTSMLEAIAAGQCEVGVSNSYYYGRLLDEKPNFPVKIFWANQDTTGTHVNISGAGVIANSDNPDGALKLMEWLSSDKAQGLYASSDKEYPVKEGIDESDLLRSWGPFKQDTISVQKFGALQTQSIQLMDKAGYK</sequence>
<evidence type="ECO:0000313" key="5">
    <source>
        <dbReference type="Proteomes" id="UP000321903"/>
    </source>
</evidence>
<dbReference type="AlphaFoldDB" id="A0A5C7A4C1"/>
<dbReference type="GO" id="GO:0046872">
    <property type="term" value="F:metal ion binding"/>
    <property type="evidence" value="ECO:0007669"/>
    <property type="project" value="UniProtKB-KW"/>
</dbReference>
<feature type="binding site" evidence="3">
    <location>
        <position position="270"/>
    </location>
    <ligand>
        <name>Fe cation</name>
        <dbReference type="ChEBI" id="CHEBI:24875"/>
    </ligand>
</feature>
<keyword evidence="3" id="KW-0408">Iron</keyword>